<evidence type="ECO:0000256" key="1">
    <source>
        <dbReference type="SAM" id="MobiDB-lite"/>
    </source>
</evidence>
<keyword evidence="4" id="KW-1185">Reference proteome</keyword>
<reference evidence="3" key="2">
    <citation type="submission" date="2021-02" db="EMBL/GenBank/DDBJ databases">
        <authorList>
            <person name="Kimball J.A."/>
            <person name="Haas M.W."/>
            <person name="Macchietto M."/>
            <person name="Kono T."/>
            <person name="Duquette J."/>
            <person name="Shao M."/>
        </authorList>
    </citation>
    <scope>NUCLEOTIDE SEQUENCE</scope>
    <source>
        <tissue evidence="3">Fresh leaf tissue</tissue>
    </source>
</reference>
<evidence type="ECO:0000313" key="3">
    <source>
        <dbReference type="EMBL" id="KAG8057463.1"/>
    </source>
</evidence>
<reference evidence="3" key="1">
    <citation type="journal article" date="2021" name="bioRxiv">
        <title>Whole Genome Assembly and Annotation of Northern Wild Rice, Zizania palustris L., Supports a Whole Genome Duplication in the Zizania Genus.</title>
        <authorList>
            <person name="Haas M."/>
            <person name="Kono T."/>
            <person name="Macchietto M."/>
            <person name="Millas R."/>
            <person name="McGilp L."/>
            <person name="Shao M."/>
            <person name="Duquette J."/>
            <person name="Hirsch C.N."/>
            <person name="Kimball J."/>
        </authorList>
    </citation>
    <scope>NUCLEOTIDE SEQUENCE</scope>
    <source>
        <tissue evidence="3">Fresh leaf tissue</tissue>
    </source>
</reference>
<evidence type="ECO:0008006" key="5">
    <source>
        <dbReference type="Google" id="ProtNLM"/>
    </source>
</evidence>
<feature type="region of interest" description="Disordered" evidence="1">
    <location>
        <begin position="45"/>
        <end position="66"/>
    </location>
</feature>
<keyword evidence="2" id="KW-0732">Signal</keyword>
<feature type="signal peptide" evidence="2">
    <location>
        <begin position="1"/>
        <end position="30"/>
    </location>
</feature>
<feature type="chain" id="PRO_5035267346" description="Secreted protein" evidence="2">
    <location>
        <begin position="31"/>
        <end position="66"/>
    </location>
</feature>
<organism evidence="3 4">
    <name type="scientific">Zizania palustris</name>
    <name type="common">Northern wild rice</name>
    <dbReference type="NCBI Taxonomy" id="103762"/>
    <lineage>
        <taxon>Eukaryota</taxon>
        <taxon>Viridiplantae</taxon>
        <taxon>Streptophyta</taxon>
        <taxon>Embryophyta</taxon>
        <taxon>Tracheophyta</taxon>
        <taxon>Spermatophyta</taxon>
        <taxon>Magnoliopsida</taxon>
        <taxon>Liliopsida</taxon>
        <taxon>Poales</taxon>
        <taxon>Poaceae</taxon>
        <taxon>BOP clade</taxon>
        <taxon>Oryzoideae</taxon>
        <taxon>Oryzeae</taxon>
        <taxon>Zizaniinae</taxon>
        <taxon>Zizania</taxon>
    </lineage>
</organism>
<gene>
    <name evidence="3" type="ORF">GUJ93_ZPchr0002g25578</name>
</gene>
<sequence length="66" mass="7209">MVVWSRPSIASSLVGVALLLVNLQHRGGGGAGIPETRYTRAQNRLKKVERQRRRREGKLPFAAAGA</sequence>
<comment type="caution">
    <text evidence="3">The sequence shown here is derived from an EMBL/GenBank/DDBJ whole genome shotgun (WGS) entry which is preliminary data.</text>
</comment>
<dbReference type="Proteomes" id="UP000729402">
    <property type="component" value="Unassembled WGS sequence"/>
</dbReference>
<dbReference type="AlphaFoldDB" id="A0A8J5RTQ8"/>
<protein>
    <recommendedName>
        <fullName evidence="5">Secreted protein</fullName>
    </recommendedName>
</protein>
<accession>A0A8J5RTQ8</accession>
<dbReference type="EMBL" id="JAAALK010000287">
    <property type="protein sequence ID" value="KAG8057463.1"/>
    <property type="molecule type" value="Genomic_DNA"/>
</dbReference>
<name>A0A8J5RTQ8_ZIZPA</name>
<proteinExistence type="predicted"/>
<evidence type="ECO:0000256" key="2">
    <source>
        <dbReference type="SAM" id="SignalP"/>
    </source>
</evidence>
<feature type="compositionally biased region" description="Basic residues" evidence="1">
    <location>
        <begin position="45"/>
        <end position="56"/>
    </location>
</feature>
<evidence type="ECO:0000313" key="4">
    <source>
        <dbReference type="Proteomes" id="UP000729402"/>
    </source>
</evidence>